<dbReference type="RefSeq" id="WP_085884862.1">
    <property type="nucleotide sequence ID" value="NZ_FWFR01000003.1"/>
</dbReference>
<evidence type="ECO:0000256" key="5">
    <source>
        <dbReference type="ARBA" id="ARBA00022692"/>
    </source>
</evidence>
<proteinExistence type="predicted"/>
<feature type="transmembrane region" description="Helical" evidence="9">
    <location>
        <begin position="333"/>
        <end position="352"/>
    </location>
</feature>
<keyword evidence="6 9" id="KW-1133">Transmembrane helix</keyword>
<dbReference type="OrthoDB" id="9807350at2"/>
<organism evidence="10 11">
    <name type="scientific">Oceanibacterium hippocampi</name>
    <dbReference type="NCBI Taxonomy" id="745714"/>
    <lineage>
        <taxon>Bacteria</taxon>
        <taxon>Pseudomonadati</taxon>
        <taxon>Pseudomonadota</taxon>
        <taxon>Alphaproteobacteria</taxon>
        <taxon>Sneathiellales</taxon>
        <taxon>Sneathiellaceae</taxon>
        <taxon>Oceanibacterium</taxon>
    </lineage>
</organism>
<dbReference type="InterPro" id="IPR001036">
    <property type="entry name" value="Acrflvin-R"/>
</dbReference>
<evidence type="ECO:0000256" key="4">
    <source>
        <dbReference type="ARBA" id="ARBA00022519"/>
    </source>
</evidence>
<evidence type="ECO:0000256" key="6">
    <source>
        <dbReference type="ARBA" id="ARBA00022989"/>
    </source>
</evidence>
<dbReference type="FunFam" id="1.20.1640.10:FF:000001">
    <property type="entry name" value="Efflux pump membrane transporter"/>
    <property type="match status" value="1"/>
</dbReference>
<accession>A0A1Y5U078</accession>
<feature type="transmembrane region" description="Helical" evidence="9">
    <location>
        <begin position="385"/>
        <end position="409"/>
    </location>
</feature>
<keyword evidence="11" id="KW-1185">Reference proteome</keyword>
<dbReference type="GO" id="GO:0042910">
    <property type="term" value="F:xenobiotic transmembrane transporter activity"/>
    <property type="evidence" value="ECO:0007669"/>
    <property type="project" value="TreeGrafter"/>
</dbReference>
<dbReference type="InterPro" id="IPR027463">
    <property type="entry name" value="AcrB_DN_DC_subdom"/>
</dbReference>
<dbReference type="InParanoid" id="A0A1Y5U078"/>
<feature type="transmembrane region" description="Helical" evidence="9">
    <location>
        <begin position="908"/>
        <end position="929"/>
    </location>
</feature>
<gene>
    <name evidence="10" type="primary">mexB_2</name>
    <name evidence="10" type="ORF">OCH7691_03527</name>
</gene>
<dbReference type="PANTHER" id="PTHR32063">
    <property type="match status" value="1"/>
</dbReference>
<comment type="subcellular location">
    <subcellularLocation>
        <location evidence="1">Cell inner membrane</location>
        <topology evidence="1">Multi-pass membrane protein</topology>
    </subcellularLocation>
</comment>
<feature type="compositionally biased region" description="Low complexity" evidence="8">
    <location>
        <begin position="1041"/>
        <end position="1051"/>
    </location>
</feature>
<evidence type="ECO:0000256" key="3">
    <source>
        <dbReference type="ARBA" id="ARBA00022475"/>
    </source>
</evidence>
<dbReference type="PANTHER" id="PTHR32063:SF14">
    <property type="entry name" value="BLL4319 PROTEIN"/>
    <property type="match status" value="1"/>
</dbReference>
<protein>
    <submittedName>
        <fullName evidence="10">Multidrug resistance protein MexB</fullName>
    </submittedName>
</protein>
<dbReference type="GO" id="GO:0005886">
    <property type="term" value="C:plasma membrane"/>
    <property type="evidence" value="ECO:0007669"/>
    <property type="project" value="UniProtKB-SubCell"/>
</dbReference>
<reference evidence="10 11" key="1">
    <citation type="submission" date="2017-03" db="EMBL/GenBank/DDBJ databases">
        <authorList>
            <person name="Afonso C.L."/>
            <person name="Miller P.J."/>
            <person name="Scott M.A."/>
            <person name="Spackman E."/>
            <person name="Goraichik I."/>
            <person name="Dimitrov K.M."/>
            <person name="Suarez D.L."/>
            <person name="Swayne D.E."/>
        </authorList>
    </citation>
    <scope>NUCLEOTIDE SEQUENCE [LARGE SCALE GENOMIC DNA]</scope>
    <source>
        <strain evidence="10 11">CECT 7691</strain>
    </source>
</reference>
<dbReference type="Gene3D" id="3.30.70.1430">
    <property type="entry name" value="Multidrug efflux transporter AcrB pore domain"/>
    <property type="match status" value="2"/>
</dbReference>
<feature type="transmembrane region" description="Helical" evidence="9">
    <location>
        <begin position="462"/>
        <end position="485"/>
    </location>
</feature>
<feature type="transmembrane region" description="Helical" evidence="9">
    <location>
        <begin position="430"/>
        <end position="450"/>
    </location>
</feature>
<evidence type="ECO:0000313" key="10">
    <source>
        <dbReference type="EMBL" id="SLN72892.1"/>
    </source>
</evidence>
<keyword evidence="7 9" id="KW-0472">Membrane</keyword>
<dbReference type="Gene3D" id="3.30.70.1320">
    <property type="entry name" value="Multidrug efflux transporter AcrB pore domain like"/>
    <property type="match status" value="1"/>
</dbReference>
<evidence type="ECO:0000256" key="1">
    <source>
        <dbReference type="ARBA" id="ARBA00004429"/>
    </source>
</evidence>
<dbReference type="Gene3D" id="3.30.2090.10">
    <property type="entry name" value="Multidrug efflux transporter AcrB TolC docking domain, DN and DC subdomains"/>
    <property type="match status" value="2"/>
</dbReference>
<dbReference type="SUPFAM" id="SSF82714">
    <property type="entry name" value="Multidrug efflux transporter AcrB TolC docking domain, DN and DC subdomains"/>
    <property type="match status" value="2"/>
</dbReference>
<evidence type="ECO:0000313" key="11">
    <source>
        <dbReference type="Proteomes" id="UP000193200"/>
    </source>
</evidence>
<feature type="region of interest" description="Disordered" evidence="8">
    <location>
        <begin position="1032"/>
        <end position="1057"/>
    </location>
</feature>
<keyword evidence="3" id="KW-1003">Cell membrane</keyword>
<feature type="transmembrane region" description="Helical" evidence="9">
    <location>
        <begin position="521"/>
        <end position="542"/>
    </location>
</feature>
<dbReference type="Proteomes" id="UP000193200">
    <property type="component" value="Unassembled WGS sequence"/>
</dbReference>
<dbReference type="Gene3D" id="1.20.1640.10">
    <property type="entry name" value="Multidrug efflux transporter AcrB transmembrane domain"/>
    <property type="match status" value="2"/>
</dbReference>
<dbReference type="FunCoup" id="A0A1Y5U078">
    <property type="interactions" value="370"/>
</dbReference>
<dbReference type="Gene3D" id="3.30.70.1440">
    <property type="entry name" value="Multidrug efflux transporter AcrB pore domain"/>
    <property type="match status" value="1"/>
</dbReference>
<feature type="transmembrane region" description="Helical" evidence="9">
    <location>
        <begin position="882"/>
        <end position="902"/>
    </location>
</feature>
<evidence type="ECO:0000256" key="7">
    <source>
        <dbReference type="ARBA" id="ARBA00023136"/>
    </source>
</evidence>
<dbReference type="PRINTS" id="PR00702">
    <property type="entry name" value="ACRIFLAVINRP"/>
</dbReference>
<keyword evidence="4" id="KW-0997">Cell inner membrane</keyword>
<dbReference type="SUPFAM" id="SSF82693">
    <property type="entry name" value="Multidrug efflux transporter AcrB pore domain, PN1, PN2, PC1 and PC2 subdomains"/>
    <property type="match status" value="3"/>
</dbReference>
<keyword evidence="5 9" id="KW-0812">Transmembrane</keyword>
<dbReference type="SUPFAM" id="SSF82866">
    <property type="entry name" value="Multidrug efflux transporter AcrB transmembrane domain"/>
    <property type="match status" value="2"/>
</dbReference>
<evidence type="ECO:0000256" key="2">
    <source>
        <dbReference type="ARBA" id="ARBA00022448"/>
    </source>
</evidence>
<feature type="transmembrane region" description="Helical" evidence="9">
    <location>
        <begin position="985"/>
        <end position="1014"/>
    </location>
</feature>
<evidence type="ECO:0000256" key="9">
    <source>
        <dbReference type="SAM" id="Phobius"/>
    </source>
</evidence>
<feature type="transmembrane region" description="Helical" evidence="9">
    <location>
        <begin position="12"/>
        <end position="29"/>
    </location>
</feature>
<evidence type="ECO:0000256" key="8">
    <source>
        <dbReference type="SAM" id="MobiDB-lite"/>
    </source>
</evidence>
<dbReference type="EMBL" id="FWFR01000003">
    <property type="protein sequence ID" value="SLN72892.1"/>
    <property type="molecule type" value="Genomic_DNA"/>
</dbReference>
<feature type="transmembrane region" description="Helical" evidence="9">
    <location>
        <begin position="855"/>
        <end position="875"/>
    </location>
</feature>
<feature type="transmembrane region" description="Helical" evidence="9">
    <location>
        <begin position="957"/>
        <end position="979"/>
    </location>
</feature>
<keyword evidence="2" id="KW-0813">Transport</keyword>
<sequence>MFLPDLSIRRPVLAFVMSAILVIFGIFSYRDLSVREYPDIDAPIVSVTTQYRGASATIIESQVTQVIEDSVSGINGVRRITSQSREESSSVSIEFTLERDIEDAANDVRAAVSRVTGNLPDEADPPQISKTDSDARPILWLGLSSARLNGLELTDYAERFLVDRFTTVPGVANVRIGGERRYSMRVWLNRLAMAAREITVQDVERAVRAQNVQIPAGRVEMQQRELSVKTRSDLTSAQDFAAIVVAQGPDYLVRLGDIAHVEVGPEQDRVSLKADGEPTIGLGIVRQSKGNTLAVANAVKELVEEIRPSLPDGVSLAVSYDQSIFIERSIQEVFIALGIAMTLVVSVIFLFLRSARATIIPAVAIPVSIIATVTVLAALDYSVNVLTLLALVLAIGLVVDDAIVVLENVHRRIELGEPPLLAASRGTRQVGFAVIATTIVLISVFLPLSFLEGNTGRLFREFGVAVATAVLFSSFVALSLTPMLCSKLLRPAKSEGIFYRTTESLFQGLARGYRWLLRGALAAPLVIVALAVIVSGVAYFIFEKLPKEHAPLEDRGVFFISVSAPNGSSFEFTRRYADEIAALLQPYQDEGLMPRIFYILGSASRPGPVDSAFFFVRLSDWAERPRSQQSVVSELFPKLLAIPGVRAFAINPPSLGLRSWGAPLEIVVGGPSYEALKEWTDRIVQRAEDENPRLLNVDTDFSESQPQLHVNVDRNRAADLGISIEAIGRTLETMLGGRLVTTFEEGGKLYNVVLRARPEDRVTPDDLSNIYVRSERTGMNVPLGNLLRFEEAAGASVLNRVDRLRSITVSASLADGYTLDEALRYMEGLAAEELPAEARVSYGGVSREFKESSSALLFTFAIALLIVFLALAAQFESFIHPLIIMVSVPLAVTGALGSLAIGGLSLNVYSQIGIVMLIGLTAKNAILIVEFANQLRDEGLSVYEAVLEASVIRLRPILMTTISTALGALPLAIATGAGAESREAIGVVIVGGVSFSTVLSLFVVPVFYLIFAHFTKPAGIIQRRLHELEARHRLRPEDETPPATEAAKPATRPGPAE</sequence>
<dbReference type="Pfam" id="PF00873">
    <property type="entry name" value="ACR_tran"/>
    <property type="match status" value="1"/>
</dbReference>
<name>A0A1Y5U078_9PROT</name>
<feature type="transmembrane region" description="Helical" evidence="9">
    <location>
        <begin position="359"/>
        <end position="379"/>
    </location>
</feature>
<dbReference type="AlphaFoldDB" id="A0A1Y5U078"/>